<dbReference type="AlphaFoldDB" id="A0AB39ZA86"/>
<protein>
    <submittedName>
        <fullName evidence="3">Uncharacterized protein</fullName>
    </submittedName>
</protein>
<keyword evidence="2" id="KW-1185">Reference proteome</keyword>
<accession>A0AB39ZA86</accession>
<dbReference type="RefSeq" id="XP_016931071.2">
    <property type="nucleotide sequence ID" value="XM_017075582.4"/>
</dbReference>
<sequence>MFRNLSMLRNKLAVQRTLISRLTSRSKMSTGITCLTINRPRNIDGVTVIDINMNDMAKNDMDFNRNFVNSLTSMDRPHFVEPVQPVGTDAANSPPTEDSAPADTVDILPAGAPSSVLGVDGTPIVPIEIDGWNQDDEDPTVQKNVKDVDIGNDDEYKAEMALRVPEIREAQTEYKGIKVKLPETANQDVGTYRFRREAEDLKAVGDDTRLVRFDKK</sequence>
<dbReference type="GeneID" id="108010675"/>
<reference evidence="2" key="1">
    <citation type="submission" date="2025-05" db="UniProtKB">
        <authorList>
            <consortium name="RefSeq"/>
        </authorList>
    </citation>
    <scope>NUCLEOTIDE SEQUENCE [LARGE SCALE GENOMIC DNA]</scope>
</reference>
<name>A0AB39ZA86_DROSZ</name>
<feature type="region of interest" description="Disordered" evidence="1">
    <location>
        <begin position="83"/>
        <end position="102"/>
    </location>
</feature>
<reference evidence="3" key="2">
    <citation type="submission" date="2025-08" db="UniProtKB">
        <authorList>
            <consortium name="RefSeq"/>
        </authorList>
    </citation>
    <scope>IDENTIFICATION</scope>
</reference>
<dbReference type="Proteomes" id="UP001652628">
    <property type="component" value="Chromosome 2L"/>
</dbReference>
<evidence type="ECO:0000256" key="1">
    <source>
        <dbReference type="SAM" id="MobiDB-lite"/>
    </source>
</evidence>
<organism evidence="2 3">
    <name type="scientific">Drosophila suzukii</name>
    <name type="common">Spotted-wing drosophila fruit fly</name>
    <dbReference type="NCBI Taxonomy" id="28584"/>
    <lineage>
        <taxon>Eukaryota</taxon>
        <taxon>Metazoa</taxon>
        <taxon>Ecdysozoa</taxon>
        <taxon>Arthropoda</taxon>
        <taxon>Hexapoda</taxon>
        <taxon>Insecta</taxon>
        <taxon>Pterygota</taxon>
        <taxon>Neoptera</taxon>
        <taxon>Endopterygota</taxon>
        <taxon>Diptera</taxon>
        <taxon>Brachycera</taxon>
        <taxon>Muscomorpha</taxon>
        <taxon>Ephydroidea</taxon>
        <taxon>Drosophilidae</taxon>
        <taxon>Drosophila</taxon>
        <taxon>Sophophora</taxon>
    </lineage>
</organism>
<evidence type="ECO:0000313" key="2">
    <source>
        <dbReference type="Proteomes" id="UP001652628"/>
    </source>
</evidence>
<evidence type="ECO:0000313" key="3">
    <source>
        <dbReference type="RefSeq" id="XP_016931071.2"/>
    </source>
</evidence>
<gene>
    <name evidence="3" type="primary">LOC108010675</name>
</gene>
<proteinExistence type="predicted"/>